<dbReference type="Proteomes" id="UP001470230">
    <property type="component" value="Unassembled WGS sequence"/>
</dbReference>
<keyword evidence="4" id="KW-1185">Reference proteome</keyword>
<dbReference type="Pfam" id="PF03932">
    <property type="entry name" value="CutC"/>
    <property type="match status" value="1"/>
</dbReference>
<dbReference type="InterPro" id="IPR036822">
    <property type="entry name" value="CutC-like_dom_sf"/>
</dbReference>
<dbReference type="HAMAP" id="MF_00795">
    <property type="entry name" value="CutC"/>
    <property type="match status" value="1"/>
</dbReference>
<dbReference type="PANTHER" id="PTHR12598:SF0">
    <property type="entry name" value="COPPER HOMEOSTASIS PROTEIN CUTC HOMOLOG"/>
    <property type="match status" value="1"/>
</dbReference>
<gene>
    <name evidence="3" type="ORF">M9Y10_028802</name>
</gene>
<sequence length="256" mass="27925">MSSKSFVIETLVGSAESAKQSAIGGANRVVLCCSMPEGGTTPSLGMIKKSREIAPDIDIIVMIRPRGGDFFYTSDELQIMEQDIDQIKELNCRIYGFAFGCLTQDGEIDVNSMKKLMSHCSGYQVTCNRAFDMCKDPYKGIEDLISIGCHRVLTSGQKIDALKGKVIISNLNKHSNGRIIIVPSCGINENNILEIQNATGCSEFQITASTKVQSGMKYRNKDVSMGGATAVVIDEYKRTVSSSNVIKETRALVDQL</sequence>
<reference evidence="3 4" key="1">
    <citation type="submission" date="2024-04" db="EMBL/GenBank/DDBJ databases">
        <title>Tritrichomonas musculus Genome.</title>
        <authorList>
            <person name="Alves-Ferreira E."/>
            <person name="Grigg M."/>
            <person name="Lorenzi H."/>
            <person name="Galac M."/>
        </authorList>
    </citation>
    <scope>NUCLEOTIDE SEQUENCE [LARGE SCALE GENOMIC DNA]</scope>
    <source>
        <strain evidence="3 4">EAF2021</strain>
    </source>
</reference>
<name>A0ABR2KKG8_9EUKA</name>
<comment type="caution">
    <text evidence="3">The sequence shown here is derived from an EMBL/GenBank/DDBJ whole genome shotgun (WGS) entry which is preliminary data.</text>
</comment>
<evidence type="ECO:0000313" key="4">
    <source>
        <dbReference type="Proteomes" id="UP001470230"/>
    </source>
</evidence>
<dbReference type="SUPFAM" id="SSF110395">
    <property type="entry name" value="CutC-like"/>
    <property type="match status" value="1"/>
</dbReference>
<dbReference type="PANTHER" id="PTHR12598">
    <property type="entry name" value="COPPER HOMEOSTASIS PROTEIN CUTC"/>
    <property type="match status" value="1"/>
</dbReference>
<evidence type="ECO:0000256" key="1">
    <source>
        <dbReference type="ARBA" id="ARBA00007768"/>
    </source>
</evidence>
<protein>
    <recommendedName>
        <fullName evidence="2">Copper homeostasis protein cutC homolog</fullName>
    </recommendedName>
</protein>
<evidence type="ECO:0000256" key="2">
    <source>
        <dbReference type="ARBA" id="ARBA00019014"/>
    </source>
</evidence>
<dbReference type="Gene3D" id="3.20.20.380">
    <property type="entry name" value="Copper homeostasis (CutC) domain"/>
    <property type="match status" value="1"/>
</dbReference>
<dbReference type="InterPro" id="IPR005627">
    <property type="entry name" value="CutC-like"/>
</dbReference>
<proteinExistence type="inferred from homology"/>
<dbReference type="EMBL" id="JAPFFF010000004">
    <property type="protein sequence ID" value="KAK8891589.1"/>
    <property type="molecule type" value="Genomic_DNA"/>
</dbReference>
<organism evidence="3 4">
    <name type="scientific">Tritrichomonas musculus</name>
    <dbReference type="NCBI Taxonomy" id="1915356"/>
    <lineage>
        <taxon>Eukaryota</taxon>
        <taxon>Metamonada</taxon>
        <taxon>Parabasalia</taxon>
        <taxon>Tritrichomonadida</taxon>
        <taxon>Tritrichomonadidae</taxon>
        <taxon>Tritrichomonas</taxon>
    </lineage>
</organism>
<accession>A0ABR2KKG8</accession>
<evidence type="ECO:0000313" key="3">
    <source>
        <dbReference type="EMBL" id="KAK8891589.1"/>
    </source>
</evidence>
<comment type="similarity">
    <text evidence="1">Belongs to the CutC family.</text>
</comment>